<dbReference type="VEuPathDB" id="FungiDB:I7I51_07745"/>
<evidence type="ECO:0000313" key="2">
    <source>
        <dbReference type="Proteomes" id="UP000663671"/>
    </source>
</evidence>
<proteinExistence type="predicted"/>
<dbReference type="PROSITE" id="PS51257">
    <property type="entry name" value="PROKAR_LIPOPROTEIN"/>
    <property type="match status" value="1"/>
</dbReference>
<reference evidence="1" key="1">
    <citation type="submission" date="2021-01" db="EMBL/GenBank/DDBJ databases">
        <title>Chromosome-level genome assembly of a human fungal pathogen reveals clustering of transcriptionally co-regulated genes.</title>
        <authorList>
            <person name="Voorhies M."/>
            <person name="Cohen S."/>
            <person name="Shea T.P."/>
            <person name="Petrus S."/>
            <person name="Munoz J.F."/>
            <person name="Poplawski S."/>
            <person name="Goldman W.E."/>
            <person name="Michael T."/>
            <person name="Cuomo C.A."/>
            <person name="Sil A."/>
            <person name="Beyhan S."/>
        </authorList>
    </citation>
    <scope>NUCLEOTIDE SEQUENCE</scope>
    <source>
        <strain evidence="1">WU24</strain>
    </source>
</reference>
<sequence length="103" mass="11545">MKQSILVGLCESHYLSWNFQNIASACGTIEFRRPPAVKSAAEAIHWISFALGYVAHSMQRDWSTVAQTNTFPSMNDLRAAVVSGLQKKNEKPMKKKCLCREGQ</sequence>
<dbReference type="Proteomes" id="UP000663671">
    <property type="component" value="Chromosome 2"/>
</dbReference>
<accession>A0A8A1M1L1</accession>
<gene>
    <name evidence="1" type="ORF">I7I51_07745</name>
</gene>
<name>A0A8A1M1L1_AJECA</name>
<dbReference type="EMBL" id="CP069109">
    <property type="protein sequence ID" value="QSS58322.1"/>
    <property type="molecule type" value="Genomic_DNA"/>
</dbReference>
<organism evidence="1 2">
    <name type="scientific">Ajellomyces capsulatus</name>
    <name type="common">Darling's disease fungus</name>
    <name type="synonym">Histoplasma capsulatum</name>
    <dbReference type="NCBI Taxonomy" id="5037"/>
    <lineage>
        <taxon>Eukaryota</taxon>
        <taxon>Fungi</taxon>
        <taxon>Dikarya</taxon>
        <taxon>Ascomycota</taxon>
        <taxon>Pezizomycotina</taxon>
        <taxon>Eurotiomycetes</taxon>
        <taxon>Eurotiomycetidae</taxon>
        <taxon>Onygenales</taxon>
        <taxon>Ajellomycetaceae</taxon>
        <taxon>Histoplasma</taxon>
    </lineage>
</organism>
<feature type="non-terminal residue" evidence="1">
    <location>
        <position position="103"/>
    </location>
</feature>
<dbReference type="AlphaFoldDB" id="A0A8A1M1L1"/>
<protein>
    <submittedName>
        <fullName evidence="1">Uncharacterized protein</fullName>
    </submittedName>
</protein>
<evidence type="ECO:0000313" key="1">
    <source>
        <dbReference type="EMBL" id="QSS58322.1"/>
    </source>
</evidence>
<dbReference type="OrthoDB" id="5291055at2759"/>